<feature type="region of interest" description="Disordered" evidence="1">
    <location>
        <begin position="137"/>
        <end position="167"/>
    </location>
</feature>
<organism evidence="2 3">
    <name type="scientific">Ectocarpus siliculosus</name>
    <name type="common">Brown alga</name>
    <name type="synonym">Conferva siliculosa</name>
    <dbReference type="NCBI Taxonomy" id="2880"/>
    <lineage>
        <taxon>Eukaryota</taxon>
        <taxon>Sar</taxon>
        <taxon>Stramenopiles</taxon>
        <taxon>Ochrophyta</taxon>
        <taxon>PX clade</taxon>
        <taxon>Phaeophyceae</taxon>
        <taxon>Ectocarpales</taxon>
        <taxon>Ectocarpaceae</taxon>
        <taxon>Ectocarpus</taxon>
    </lineage>
</organism>
<feature type="region of interest" description="Disordered" evidence="1">
    <location>
        <begin position="366"/>
        <end position="404"/>
    </location>
</feature>
<protein>
    <submittedName>
        <fullName evidence="2">Uncharacterized protein</fullName>
    </submittedName>
</protein>
<proteinExistence type="predicted"/>
<gene>
    <name evidence="2" type="ORF">Esi_0018_0082</name>
</gene>
<dbReference type="OrthoDB" id="10538818at2759"/>
<feature type="compositionally biased region" description="Basic and acidic residues" evidence="1">
    <location>
        <begin position="343"/>
        <end position="354"/>
    </location>
</feature>
<evidence type="ECO:0000313" key="3">
    <source>
        <dbReference type="Proteomes" id="UP000002630"/>
    </source>
</evidence>
<dbReference type="Proteomes" id="UP000002630">
    <property type="component" value="Linkage Group LG02"/>
</dbReference>
<feature type="region of interest" description="Disordered" evidence="1">
    <location>
        <begin position="1"/>
        <end position="120"/>
    </location>
</feature>
<feature type="region of interest" description="Disordered" evidence="1">
    <location>
        <begin position="305"/>
        <end position="354"/>
    </location>
</feature>
<feature type="compositionally biased region" description="Basic and acidic residues" evidence="1">
    <location>
        <begin position="316"/>
        <end position="328"/>
    </location>
</feature>
<feature type="compositionally biased region" description="Gly residues" evidence="1">
    <location>
        <begin position="39"/>
        <end position="57"/>
    </location>
</feature>
<feature type="compositionally biased region" description="Low complexity" evidence="1">
    <location>
        <begin position="12"/>
        <end position="25"/>
    </location>
</feature>
<accession>D7FNJ5</accession>
<feature type="compositionally biased region" description="Low complexity" evidence="1">
    <location>
        <begin position="384"/>
        <end position="396"/>
    </location>
</feature>
<evidence type="ECO:0000313" key="2">
    <source>
        <dbReference type="EMBL" id="CBJ26006.1"/>
    </source>
</evidence>
<dbReference type="AlphaFoldDB" id="D7FNJ5"/>
<feature type="compositionally biased region" description="Low complexity" evidence="1">
    <location>
        <begin position="105"/>
        <end position="116"/>
    </location>
</feature>
<keyword evidence="3" id="KW-1185">Reference proteome</keyword>
<reference evidence="2 3" key="1">
    <citation type="journal article" date="2010" name="Nature">
        <title>The Ectocarpus genome and the independent evolution of multicellularity in brown algae.</title>
        <authorList>
            <person name="Cock J.M."/>
            <person name="Sterck L."/>
            <person name="Rouze P."/>
            <person name="Scornet D."/>
            <person name="Allen A.E."/>
            <person name="Amoutzias G."/>
            <person name="Anthouard V."/>
            <person name="Artiguenave F."/>
            <person name="Aury J.M."/>
            <person name="Badger J.H."/>
            <person name="Beszteri B."/>
            <person name="Billiau K."/>
            <person name="Bonnet E."/>
            <person name="Bothwell J.H."/>
            <person name="Bowler C."/>
            <person name="Boyen C."/>
            <person name="Brownlee C."/>
            <person name="Carrano C.J."/>
            <person name="Charrier B."/>
            <person name="Cho G.Y."/>
            <person name="Coelho S.M."/>
            <person name="Collen J."/>
            <person name="Corre E."/>
            <person name="Da Silva C."/>
            <person name="Delage L."/>
            <person name="Delaroque N."/>
            <person name="Dittami S.M."/>
            <person name="Doulbeau S."/>
            <person name="Elias M."/>
            <person name="Farnham G."/>
            <person name="Gachon C.M."/>
            <person name="Gschloessl B."/>
            <person name="Heesch S."/>
            <person name="Jabbari K."/>
            <person name="Jubin C."/>
            <person name="Kawai H."/>
            <person name="Kimura K."/>
            <person name="Kloareg B."/>
            <person name="Kupper F.C."/>
            <person name="Lang D."/>
            <person name="Le Bail A."/>
            <person name="Leblanc C."/>
            <person name="Lerouge P."/>
            <person name="Lohr M."/>
            <person name="Lopez P.J."/>
            <person name="Martens C."/>
            <person name="Maumus F."/>
            <person name="Michel G."/>
            <person name="Miranda-Saavedra D."/>
            <person name="Morales J."/>
            <person name="Moreau H."/>
            <person name="Motomura T."/>
            <person name="Nagasato C."/>
            <person name="Napoli C.A."/>
            <person name="Nelson D.R."/>
            <person name="Nyvall-Collen P."/>
            <person name="Peters A.F."/>
            <person name="Pommier C."/>
            <person name="Potin P."/>
            <person name="Poulain J."/>
            <person name="Quesneville H."/>
            <person name="Read B."/>
            <person name="Rensing S.A."/>
            <person name="Ritter A."/>
            <person name="Rousvoal S."/>
            <person name="Samanta M."/>
            <person name="Samson G."/>
            <person name="Schroeder D.C."/>
            <person name="Segurens B."/>
            <person name="Strittmatter M."/>
            <person name="Tonon T."/>
            <person name="Tregear J.W."/>
            <person name="Valentin K."/>
            <person name="von Dassow P."/>
            <person name="Yamagishi T."/>
            <person name="Van de Peer Y."/>
            <person name="Wincker P."/>
        </authorList>
    </citation>
    <scope>NUCLEOTIDE SEQUENCE [LARGE SCALE GENOMIC DNA]</scope>
    <source>
        <strain evidence="3">Ec32 / CCAP1310/4</strain>
    </source>
</reference>
<name>D7FNJ5_ECTSI</name>
<sequence>MKPAAVGRRGGEASSPSAGSAPVGVRTPSPRGKGASREGVGGGGGCGCGGQGGGGPRRQGRSRGRGSGPSKRAITCSTQVAEGAEAPAEPSPVSTKPAHPVRQVGRSAAPAAGARGAKVETPAVGAVSVRSLEVDTGAVGSSRAPTGVRDARAASPVVPRSTPPTIEEHDAQKVAFATRKAVQVAVAAQVADLGARHREAASRWERLTAEDRVDHDRARQEARKVASSVQTQRESVEEMWVELHEAQQVRAAIEAKIADARSALGIMEARYRARTDDKSAVRGAREKDIKLAKIEADALAEELSAASEQQRRMRGAHTERLAAEESAARAKGASVLPAPPCRTGDEVRDGLERRERRRLADAALLEEAGAIPDGPGDTSSALEVSAPPVSGSAAAPAREETGDSVSLAREVATVMAQGSGFTFDQAMKLALATKKRKDCPPSSGSEDVTGGLRRILAASTAVVGADSAMAVVADDTARARSGLFTSIPVGAETRTGMAAGLAAAREAPEDVEAVVADVAER</sequence>
<evidence type="ECO:0000256" key="1">
    <source>
        <dbReference type="SAM" id="MobiDB-lite"/>
    </source>
</evidence>
<feature type="compositionally biased region" description="Low complexity" evidence="1">
    <location>
        <begin position="81"/>
        <end position="92"/>
    </location>
</feature>
<dbReference type="EMBL" id="FN648291">
    <property type="protein sequence ID" value="CBJ26006.1"/>
    <property type="molecule type" value="Genomic_DNA"/>
</dbReference>
<dbReference type="EMBL" id="FN649727">
    <property type="protein sequence ID" value="CBJ26006.1"/>
    <property type="molecule type" value="Genomic_DNA"/>
</dbReference>
<dbReference type="InParanoid" id="D7FNJ5"/>